<organism evidence="1 2">
    <name type="scientific">Curtobacterium flaccumfaciens pv. flaccumfaciens</name>
    <dbReference type="NCBI Taxonomy" id="138532"/>
    <lineage>
        <taxon>Bacteria</taxon>
        <taxon>Bacillati</taxon>
        <taxon>Actinomycetota</taxon>
        <taxon>Actinomycetes</taxon>
        <taxon>Micrococcales</taxon>
        <taxon>Microbacteriaceae</taxon>
        <taxon>Curtobacterium</taxon>
    </lineage>
</organism>
<dbReference type="GeneID" id="99624455"/>
<protein>
    <submittedName>
        <fullName evidence="1">Uncharacterized protein</fullName>
    </submittedName>
</protein>
<name>A0A9Q2ZKN2_9MICO</name>
<sequence length="73" mass="8623">MTTTTPRDDEPHAVFPHRATYVFSNFEEAISMDCYCDEGADHFGVYPFYDEVIKPIIDDLTRRFRRRFGKETP</sequence>
<reference evidence="1" key="1">
    <citation type="submission" date="2021-05" db="EMBL/GenBank/DDBJ databases">
        <title>Whole genome sequence of Curtobacterium flaccumfaciens pv. flaccumfaciens strain CFBP 3417.</title>
        <authorList>
            <person name="Osdaghi E."/>
            <person name="Taghouti G."/>
            <person name="Portier P."/>
            <person name="Fazliarab A."/>
            <person name="Taghavi S.M."/>
            <person name="Briand M."/>
            <person name="Le-Saux M."/>
            <person name="Jacques M.-A."/>
        </authorList>
    </citation>
    <scope>NUCLEOTIDE SEQUENCE</scope>
    <source>
        <strain evidence="1">CFBP 3417</strain>
    </source>
</reference>
<dbReference type="RefSeq" id="WP_017888353.1">
    <property type="nucleotide sequence ID" value="NZ_JAHEWX010000010.1"/>
</dbReference>
<dbReference type="Proteomes" id="UP000709437">
    <property type="component" value="Unassembled WGS sequence"/>
</dbReference>
<evidence type="ECO:0000313" key="2">
    <source>
        <dbReference type="Proteomes" id="UP000709437"/>
    </source>
</evidence>
<dbReference type="EMBL" id="JAHEWX010000010">
    <property type="protein sequence ID" value="MBT1542001.1"/>
    <property type="molecule type" value="Genomic_DNA"/>
</dbReference>
<comment type="caution">
    <text evidence="1">The sequence shown here is derived from an EMBL/GenBank/DDBJ whole genome shotgun (WGS) entry which is preliminary data.</text>
</comment>
<accession>A0A9Q2ZKN2</accession>
<proteinExistence type="predicted"/>
<gene>
    <name evidence="1" type="ORF">KK103_09525</name>
</gene>
<evidence type="ECO:0000313" key="1">
    <source>
        <dbReference type="EMBL" id="MBT1542001.1"/>
    </source>
</evidence>
<dbReference type="AlphaFoldDB" id="A0A9Q2ZKN2"/>